<feature type="compositionally biased region" description="Low complexity" evidence="3">
    <location>
        <begin position="285"/>
        <end position="302"/>
    </location>
</feature>
<comment type="similarity">
    <text evidence="1">Belongs to the MlaA family.</text>
</comment>
<dbReference type="PANTHER" id="PTHR30035">
    <property type="entry name" value="LIPOPROTEIN VACJ-RELATED"/>
    <property type="match status" value="1"/>
</dbReference>
<evidence type="ECO:0000256" key="2">
    <source>
        <dbReference type="ARBA" id="ARBA00022729"/>
    </source>
</evidence>
<sequence length="335" mass="36513">MKPHLIRAIEVSLLVSALSACVTVEHPTDGDPYESMNRTIYKVNKKVDEGIVKPVAQLYDTVLPGGAKRCISNIFSNLGDIWSGVNSLLQGRGVDFFNTMGRVIQNSTMGVGGCFDVATKSGTPKIPNDFGTTLAVWGFKEGPYLMLPILGPSNFRDGAGLIGDTVGSSLVFASPSAIDNVKLRNSLTGLKYMDVRYRLLQVEDMTKGLALDEYAFLRDAYLQNRRALVRSKLEPNGLYQEELAAAKKAKNPKSESLPQYEDPDSNLPQYEDPDSNLPQYEDPESPSQSSSQSDKQSSSDPSVPQYEDPESDTGGSQPVAQPIDPSVPHYEDPGQ</sequence>
<protein>
    <submittedName>
        <fullName evidence="4">Surface lipoprotein</fullName>
    </submittedName>
</protein>
<reference evidence="4 5" key="1">
    <citation type="journal article" date="2011" name="J. Bacteriol.">
        <title>Genome sequence of Taylorella equigenitalis MCE9, the causative agent of contagious equine metritis.</title>
        <authorList>
            <person name="Hebert L."/>
            <person name="Moumen B."/>
            <person name="Duquesne F."/>
            <person name="Breuil M.F."/>
            <person name="Laugier C."/>
            <person name="Batto J.M."/>
            <person name="Renault P."/>
            <person name="Petry S."/>
        </authorList>
    </citation>
    <scope>NUCLEOTIDE SEQUENCE [LARGE SCALE GENOMIC DNA]</scope>
    <source>
        <strain evidence="4 5">MCE9</strain>
    </source>
</reference>
<name>A0A654KGE5_TAYEM</name>
<dbReference type="GO" id="GO:0120010">
    <property type="term" value="P:intermembrane phospholipid transfer"/>
    <property type="evidence" value="ECO:0007669"/>
    <property type="project" value="TreeGrafter"/>
</dbReference>
<dbReference type="Pfam" id="PF04333">
    <property type="entry name" value="MlaA"/>
    <property type="match status" value="1"/>
</dbReference>
<proteinExistence type="inferred from homology"/>
<keyword evidence="4" id="KW-0449">Lipoprotein</keyword>
<evidence type="ECO:0000256" key="3">
    <source>
        <dbReference type="SAM" id="MobiDB-lite"/>
    </source>
</evidence>
<evidence type="ECO:0000313" key="4">
    <source>
        <dbReference type="EMBL" id="ADU91435.1"/>
    </source>
</evidence>
<dbReference type="PROSITE" id="PS51257">
    <property type="entry name" value="PROKAR_LIPOPROTEIN"/>
    <property type="match status" value="1"/>
</dbReference>
<dbReference type="InterPro" id="IPR007428">
    <property type="entry name" value="MlaA"/>
</dbReference>
<feature type="region of interest" description="Disordered" evidence="3">
    <location>
        <begin position="245"/>
        <end position="335"/>
    </location>
</feature>
<dbReference type="AlphaFoldDB" id="A0A654KGE5"/>
<gene>
    <name evidence="4" type="ordered locus">TEQUI_0493</name>
</gene>
<dbReference type="PRINTS" id="PR01805">
    <property type="entry name" value="VACJLIPOPROT"/>
</dbReference>
<dbReference type="GO" id="GO:0016020">
    <property type="term" value="C:membrane"/>
    <property type="evidence" value="ECO:0007669"/>
    <property type="project" value="InterPro"/>
</dbReference>
<keyword evidence="2" id="KW-0732">Signal</keyword>
<evidence type="ECO:0000256" key="1">
    <source>
        <dbReference type="ARBA" id="ARBA00010634"/>
    </source>
</evidence>
<dbReference type="EMBL" id="CP002456">
    <property type="protein sequence ID" value="ADU91435.1"/>
    <property type="molecule type" value="Genomic_DNA"/>
</dbReference>
<dbReference type="Proteomes" id="UP000007472">
    <property type="component" value="Chromosome"/>
</dbReference>
<dbReference type="PANTHER" id="PTHR30035:SF3">
    <property type="entry name" value="INTERMEMBRANE PHOSPHOLIPID TRANSPORT SYSTEM LIPOPROTEIN MLAA"/>
    <property type="match status" value="1"/>
</dbReference>
<accession>A0A654KGE5</accession>
<organism evidence="4 5">
    <name type="scientific">Taylorella equigenitalis (strain MCE9)</name>
    <dbReference type="NCBI Taxonomy" id="937774"/>
    <lineage>
        <taxon>Bacteria</taxon>
        <taxon>Pseudomonadati</taxon>
        <taxon>Pseudomonadota</taxon>
        <taxon>Betaproteobacteria</taxon>
        <taxon>Burkholderiales</taxon>
        <taxon>Alcaligenaceae</taxon>
        <taxon>Taylorella</taxon>
    </lineage>
</organism>
<dbReference type="KEGG" id="teq:TEQUI_0493"/>
<evidence type="ECO:0000313" key="5">
    <source>
        <dbReference type="Proteomes" id="UP000007472"/>
    </source>
</evidence>